<name>A0A1M7UCR4_9BRAD</name>
<evidence type="ECO:0000256" key="1">
    <source>
        <dbReference type="SAM" id="Phobius"/>
    </source>
</evidence>
<dbReference type="EMBL" id="LT670849">
    <property type="protein sequence ID" value="SHN80630.1"/>
    <property type="molecule type" value="Genomic_DNA"/>
</dbReference>
<gene>
    <name evidence="2" type="ORF">SAMN05444170_4450</name>
</gene>
<keyword evidence="1" id="KW-0812">Transmembrane</keyword>
<keyword evidence="3" id="KW-1185">Reference proteome</keyword>
<dbReference type="AlphaFoldDB" id="A0A1M7UCR4"/>
<reference evidence="3" key="1">
    <citation type="submission" date="2016-11" db="EMBL/GenBank/DDBJ databases">
        <authorList>
            <person name="Varghese N."/>
            <person name="Submissions S."/>
        </authorList>
    </citation>
    <scope>NUCLEOTIDE SEQUENCE [LARGE SCALE GENOMIC DNA]</scope>
    <source>
        <strain evidence="3">GAS401</strain>
    </source>
</reference>
<evidence type="ECO:0000313" key="3">
    <source>
        <dbReference type="Proteomes" id="UP000184096"/>
    </source>
</evidence>
<keyword evidence="1" id="KW-0472">Membrane</keyword>
<sequence length="36" mass="4003">MRHMTRERLTRNVVGAMLTMVLATSALFGVARHFAG</sequence>
<feature type="transmembrane region" description="Helical" evidence="1">
    <location>
        <begin position="12"/>
        <end position="35"/>
    </location>
</feature>
<evidence type="ECO:0000313" key="2">
    <source>
        <dbReference type="EMBL" id="SHN80630.1"/>
    </source>
</evidence>
<accession>A0A1M7UCR4</accession>
<proteinExistence type="predicted"/>
<protein>
    <submittedName>
        <fullName evidence="2">Uncharacterized protein</fullName>
    </submittedName>
</protein>
<dbReference type="Proteomes" id="UP000184096">
    <property type="component" value="Chromosome I"/>
</dbReference>
<organism evidence="2 3">
    <name type="scientific">Bradyrhizobium erythrophlei</name>
    <dbReference type="NCBI Taxonomy" id="1437360"/>
    <lineage>
        <taxon>Bacteria</taxon>
        <taxon>Pseudomonadati</taxon>
        <taxon>Pseudomonadota</taxon>
        <taxon>Alphaproteobacteria</taxon>
        <taxon>Hyphomicrobiales</taxon>
        <taxon>Nitrobacteraceae</taxon>
        <taxon>Bradyrhizobium</taxon>
    </lineage>
</organism>
<keyword evidence="1" id="KW-1133">Transmembrane helix</keyword>